<keyword evidence="3" id="KW-1185">Reference proteome</keyword>
<accession>A0ABQ8TMQ8</accession>
<comment type="caution">
    <text evidence="2">The sequence shown here is derived from an EMBL/GenBank/DDBJ whole genome shotgun (WGS) entry which is preliminary data.</text>
</comment>
<proteinExistence type="predicted"/>
<sequence>MEPPGISRADGKRPDGLTLIPSRRRDLNLRPLRRRGAATHARQRSRWPRGGGEPAAASVCSERPRHAVVGQDGPRGAGAQPRAAACSGPHHQLKENMLKTLLYDGDDDDDDDDDDDNNHSPHNHHHPWCYSPLRPRKTSRLLAPTVTSQSRGERSSNQNGGILWLHR</sequence>
<feature type="compositionally biased region" description="Basic residues" evidence="1">
    <location>
        <begin position="31"/>
        <end position="47"/>
    </location>
</feature>
<name>A0ABQ8TMQ8_PERAM</name>
<protein>
    <submittedName>
        <fullName evidence="2">Uncharacterized protein</fullName>
    </submittedName>
</protein>
<evidence type="ECO:0000256" key="1">
    <source>
        <dbReference type="SAM" id="MobiDB-lite"/>
    </source>
</evidence>
<reference evidence="2 3" key="1">
    <citation type="journal article" date="2022" name="Allergy">
        <title>Genome assembly and annotation of Periplaneta americana reveal a comprehensive cockroach allergen profile.</title>
        <authorList>
            <person name="Wang L."/>
            <person name="Xiong Q."/>
            <person name="Saelim N."/>
            <person name="Wang L."/>
            <person name="Nong W."/>
            <person name="Wan A.T."/>
            <person name="Shi M."/>
            <person name="Liu X."/>
            <person name="Cao Q."/>
            <person name="Hui J.H.L."/>
            <person name="Sookrung N."/>
            <person name="Leung T.F."/>
            <person name="Tungtrongchitr A."/>
            <person name="Tsui S.K.W."/>
        </authorList>
    </citation>
    <scope>NUCLEOTIDE SEQUENCE [LARGE SCALE GENOMIC DNA]</scope>
    <source>
        <strain evidence="2">PWHHKU_190912</strain>
    </source>
</reference>
<evidence type="ECO:0000313" key="3">
    <source>
        <dbReference type="Proteomes" id="UP001148838"/>
    </source>
</evidence>
<feature type="compositionally biased region" description="Polar residues" evidence="1">
    <location>
        <begin position="145"/>
        <end position="160"/>
    </location>
</feature>
<organism evidence="2 3">
    <name type="scientific">Periplaneta americana</name>
    <name type="common">American cockroach</name>
    <name type="synonym">Blatta americana</name>
    <dbReference type="NCBI Taxonomy" id="6978"/>
    <lineage>
        <taxon>Eukaryota</taxon>
        <taxon>Metazoa</taxon>
        <taxon>Ecdysozoa</taxon>
        <taxon>Arthropoda</taxon>
        <taxon>Hexapoda</taxon>
        <taxon>Insecta</taxon>
        <taxon>Pterygota</taxon>
        <taxon>Neoptera</taxon>
        <taxon>Polyneoptera</taxon>
        <taxon>Dictyoptera</taxon>
        <taxon>Blattodea</taxon>
        <taxon>Blattoidea</taxon>
        <taxon>Blattidae</taxon>
        <taxon>Blattinae</taxon>
        <taxon>Periplaneta</taxon>
    </lineage>
</organism>
<dbReference type="Proteomes" id="UP001148838">
    <property type="component" value="Unassembled WGS sequence"/>
</dbReference>
<gene>
    <name evidence="2" type="ORF">ANN_09952</name>
</gene>
<evidence type="ECO:0000313" key="2">
    <source>
        <dbReference type="EMBL" id="KAJ4447943.1"/>
    </source>
</evidence>
<feature type="compositionally biased region" description="Acidic residues" evidence="1">
    <location>
        <begin position="104"/>
        <end position="116"/>
    </location>
</feature>
<dbReference type="EMBL" id="JAJSOF020000005">
    <property type="protein sequence ID" value="KAJ4447943.1"/>
    <property type="molecule type" value="Genomic_DNA"/>
</dbReference>
<feature type="region of interest" description="Disordered" evidence="1">
    <location>
        <begin position="1"/>
        <end position="167"/>
    </location>
</feature>